<evidence type="ECO:0000313" key="13">
    <source>
        <dbReference type="Proteomes" id="UP000478052"/>
    </source>
</evidence>
<keyword evidence="7" id="KW-0833">Ubl conjugation pathway</keyword>
<dbReference type="Pfam" id="PF14369">
    <property type="entry name" value="Zn_ribbon_19"/>
    <property type="match status" value="1"/>
</dbReference>
<protein>
    <recommendedName>
        <fullName evidence="3">RING-type E3 ubiquitin transferase</fullName>
        <ecNumber evidence="3">2.3.2.27</ecNumber>
    </recommendedName>
</protein>
<feature type="compositionally biased region" description="Polar residues" evidence="10">
    <location>
        <begin position="328"/>
        <end position="337"/>
    </location>
</feature>
<evidence type="ECO:0000256" key="2">
    <source>
        <dbReference type="ARBA" id="ARBA00004906"/>
    </source>
</evidence>
<evidence type="ECO:0000313" key="12">
    <source>
        <dbReference type="EMBL" id="KAF0759234.1"/>
    </source>
</evidence>
<sequence length="372" mass="40695">MDSASRPIDSIADNRYFCHSCDAEIGSVADDFTCPTCHLGFIEKVEEQQTPEEPDDEDMEFANAHFMVNGILGDAELAGRRRSNIRRRRFTTRGPHVMTLQPGRGPRRSSGGGTIENLVEDVIVNFADYARSGGSPVSRFLLGNPGDYVWGRDGLDSIVSQLLNQIDGAGPPPLTKEKIQEIPTALISQEHLDMKLQCSVCWEDFTIDEKVMKLACDHMFHKDCIIPWLELHGTCPICRKYLADDGLSSINSDPLGISLGVGPNLAALIRARSNPRNNTNNSDPVWAMNEYDMASTSSDWPTQLGISLPLPIVSSSSTTQTPAAAASGMSTYSSVTARNLRDQRLSTPSADVEPMETDHDQNLPAVNNTNNS</sequence>
<dbReference type="InterPro" id="IPR001841">
    <property type="entry name" value="Znf_RING"/>
</dbReference>
<dbReference type="GO" id="GO:0005634">
    <property type="term" value="C:nucleus"/>
    <property type="evidence" value="ECO:0007669"/>
    <property type="project" value="TreeGrafter"/>
</dbReference>
<evidence type="ECO:0000256" key="10">
    <source>
        <dbReference type="SAM" id="MobiDB-lite"/>
    </source>
</evidence>
<dbReference type="GO" id="GO:0008270">
    <property type="term" value="F:zinc ion binding"/>
    <property type="evidence" value="ECO:0007669"/>
    <property type="project" value="UniProtKB-KW"/>
</dbReference>
<dbReference type="SUPFAM" id="SSF57850">
    <property type="entry name" value="RING/U-box"/>
    <property type="match status" value="1"/>
</dbReference>
<dbReference type="PANTHER" id="PTHR45931">
    <property type="entry name" value="SI:CH211-59O9.10"/>
    <property type="match status" value="1"/>
</dbReference>
<keyword evidence="4" id="KW-0808">Transferase</keyword>
<keyword evidence="13" id="KW-1185">Reference proteome</keyword>
<proteinExistence type="predicted"/>
<dbReference type="PANTHER" id="PTHR45931:SF3">
    <property type="entry name" value="RING ZINC FINGER-CONTAINING PROTEIN"/>
    <property type="match status" value="1"/>
</dbReference>
<keyword evidence="5" id="KW-0479">Metal-binding</keyword>
<comment type="catalytic activity">
    <reaction evidence="1">
        <text>S-ubiquitinyl-[E2 ubiquitin-conjugating enzyme]-L-cysteine + [acceptor protein]-L-lysine = [E2 ubiquitin-conjugating enzyme]-L-cysteine + N(6)-ubiquitinyl-[acceptor protein]-L-lysine.</text>
        <dbReference type="EC" id="2.3.2.27"/>
    </reaction>
</comment>
<dbReference type="Gene3D" id="3.30.40.10">
    <property type="entry name" value="Zinc/RING finger domain, C3HC4 (zinc finger)"/>
    <property type="match status" value="1"/>
</dbReference>
<dbReference type="GO" id="GO:0000209">
    <property type="term" value="P:protein polyubiquitination"/>
    <property type="evidence" value="ECO:0007669"/>
    <property type="project" value="UniProtKB-ARBA"/>
</dbReference>
<dbReference type="InterPro" id="IPR013083">
    <property type="entry name" value="Znf_RING/FYVE/PHD"/>
</dbReference>
<evidence type="ECO:0000256" key="7">
    <source>
        <dbReference type="ARBA" id="ARBA00022786"/>
    </source>
</evidence>
<dbReference type="Pfam" id="PF13639">
    <property type="entry name" value="zf-RING_2"/>
    <property type="match status" value="1"/>
</dbReference>
<dbReference type="GO" id="GO:0061630">
    <property type="term" value="F:ubiquitin protein ligase activity"/>
    <property type="evidence" value="ECO:0007669"/>
    <property type="project" value="UniProtKB-EC"/>
</dbReference>
<dbReference type="InterPro" id="IPR039525">
    <property type="entry name" value="RNF126-like_zinc-ribbon"/>
</dbReference>
<dbReference type="EC" id="2.3.2.27" evidence="3"/>
<evidence type="ECO:0000256" key="9">
    <source>
        <dbReference type="PROSITE-ProRule" id="PRU00175"/>
    </source>
</evidence>
<evidence type="ECO:0000256" key="8">
    <source>
        <dbReference type="ARBA" id="ARBA00022833"/>
    </source>
</evidence>
<evidence type="ECO:0000256" key="1">
    <source>
        <dbReference type="ARBA" id="ARBA00000900"/>
    </source>
</evidence>
<dbReference type="SMART" id="SM00184">
    <property type="entry name" value="RING"/>
    <property type="match status" value="1"/>
</dbReference>
<evidence type="ECO:0000256" key="6">
    <source>
        <dbReference type="ARBA" id="ARBA00022771"/>
    </source>
</evidence>
<organism evidence="12 13">
    <name type="scientific">Aphis craccivora</name>
    <name type="common">Cowpea aphid</name>
    <dbReference type="NCBI Taxonomy" id="307492"/>
    <lineage>
        <taxon>Eukaryota</taxon>
        <taxon>Metazoa</taxon>
        <taxon>Ecdysozoa</taxon>
        <taxon>Arthropoda</taxon>
        <taxon>Hexapoda</taxon>
        <taxon>Insecta</taxon>
        <taxon>Pterygota</taxon>
        <taxon>Neoptera</taxon>
        <taxon>Paraneoptera</taxon>
        <taxon>Hemiptera</taxon>
        <taxon>Sternorrhyncha</taxon>
        <taxon>Aphidomorpha</taxon>
        <taxon>Aphidoidea</taxon>
        <taxon>Aphididae</taxon>
        <taxon>Aphidini</taxon>
        <taxon>Aphis</taxon>
        <taxon>Aphis</taxon>
    </lineage>
</organism>
<dbReference type="AlphaFoldDB" id="A0A6G0YP12"/>
<evidence type="ECO:0000256" key="4">
    <source>
        <dbReference type="ARBA" id="ARBA00022679"/>
    </source>
</evidence>
<keyword evidence="6 9" id="KW-0863">Zinc-finger</keyword>
<evidence type="ECO:0000256" key="5">
    <source>
        <dbReference type="ARBA" id="ARBA00022723"/>
    </source>
</evidence>
<comment type="pathway">
    <text evidence="2">Protein modification; protein ubiquitination.</text>
</comment>
<evidence type="ECO:0000256" key="3">
    <source>
        <dbReference type="ARBA" id="ARBA00012483"/>
    </source>
</evidence>
<dbReference type="Proteomes" id="UP000478052">
    <property type="component" value="Unassembled WGS sequence"/>
</dbReference>
<keyword evidence="8" id="KW-0862">Zinc</keyword>
<name>A0A6G0YP12_APHCR</name>
<gene>
    <name evidence="12" type="ORF">FWK35_00010928</name>
</gene>
<dbReference type="GO" id="GO:0006511">
    <property type="term" value="P:ubiquitin-dependent protein catabolic process"/>
    <property type="evidence" value="ECO:0007669"/>
    <property type="project" value="TreeGrafter"/>
</dbReference>
<dbReference type="PROSITE" id="PS50089">
    <property type="entry name" value="ZF_RING_2"/>
    <property type="match status" value="1"/>
</dbReference>
<dbReference type="EMBL" id="VUJU01003056">
    <property type="protein sequence ID" value="KAF0759234.1"/>
    <property type="molecule type" value="Genomic_DNA"/>
</dbReference>
<comment type="caution">
    <text evidence="12">The sequence shown here is derived from an EMBL/GenBank/DDBJ whole genome shotgun (WGS) entry which is preliminary data.</text>
</comment>
<reference evidence="12 13" key="1">
    <citation type="submission" date="2019-08" db="EMBL/GenBank/DDBJ databases">
        <title>Whole genome of Aphis craccivora.</title>
        <authorList>
            <person name="Voronova N.V."/>
            <person name="Shulinski R.S."/>
            <person name="Bandarenka Y.V."/>
            <person name="Zhorov D.G."/>
            <person name="Warner D."/>
        </authorList>
    </citation>
    <scope>NUCLEOTIDE SEQUENCE [LARGE SCALE GENOMIC DNA]</scope>
    <source>
        <strain evidence="12">180601</strain>
        <tissue evidence="12">Whole Body</tissue>
    </source>
</reference>
<feature type="region of interest" description="Disordered" evidence="10">
    <location>
        <begin position="324"/>
        <end position="372"/>
    </location>
</feature>
<accession>A0A6G0YP12</accession>
<dbReference type="InterPro" id="IPR051834">
    <property type="entry name" value="RING_finger_E3_ligase"/>
</dbReference>
<evidence type="ECO:0000259" key="11">
    <source>
        <dbReference type="PROSITE" id="PS50089"/>
    </source>
</evidence>
<dbReference type="FunFam" id="3.30.40.10:FF:000069">
    <property type="entry name" value="E3 ubiquitin-protein ligase RNF115"/>
    <property type="match status" value="1"/>
</dbReference>
<dbReference type="OrthoDB" id="8062037at2759"/>
<feature type="domain" description="RING-type" evidence="11">
    <location>
        <begin position="198"/>
        <end position="239"/>
    </location>
</feature>
<dbReference type="CDD" id="cd16667">
    <property type="entry name" value="RING-H2_RNF126-like"/>
    <property type="match status" value="1"/>
</dbReference>